<keyword evidence="4" id="KW-0997">Cell inner membrane</keyword>
<dbReference type="RefSeq" id="WP_106870030.1">
    <property type="nucleotide sequence ID" value="NZ_CP053841.1"/>
</dbReference>
<evidence type="ECO:0000256" key="10">
    <source>
        <dbReference type="SAM" id="Phobius"/>
    </source>
</evidence>
<evidence type="ECO:0000313" key="12">
    <source>
        <dbReference type="EMBL" id="PSM52504.1"/>
    </source>
</evidence>
<dbReference type="EMBL" id="PDHH01000002">
    <property type="protein sequence ID" value="PSM52504.1"/>
    <property type="molecule type" value="Genomic_DNA"/>
</dbReference>
<dbReference type="NCBIfam" id="NF008934">
    <property type="entry name" value="PRK12291.1"/>
    <property type="match status" value="1"/>
</dbReference>
<evidence type="ECO:0000256" key="5">
    <source>
        <dbReference type="ARBA" id="ARBA00022679"/>
    </source>
</evidence>
<proteinExistence type="inferred from homology"/>
<evidence type="ECO:0000259" key="11">
    <source>
        <dbReference type="PROSITE" id="PS50263"/>
    </source>
</evidence>
<keyword evidence="5 12" id="KW-0808">Transferase</keyword>
<keyword evidence="7 10" id="KW-1133">Transmembrane helix</keyword>
<comment type="similarity">
    <text evidence="2">Belongs to the CN hydrolase family. Apolipoprotein N-acyltransferase subfamily.</text>
</comment>
<keyword evidence="12" id="KW-0449">Lipoprotein</keyword>
<feature type="transmembrane region" description="Helical" evidence="10">
    <location>
        <begin position="162"/>
        <end position="179"/>
    </location>
</feature>
<dbReference type="PANTHER" id="PTHR38686:SF1">
    <property type="entry name" value="APOLIPOPROTEIN N-ACYLTRANSFERASE"/>
    <property type="match status" value="1"/>
</dbReference>
<dbReference type="GO" id="GO:0042158">
    <property type="term" value="P:lipoprotein biosynthetic process"/>
    <property type="evidence" value="ECO:0007669"/>
    <property type="project" value="InterPro"/>
</dbReference>
<organism evidence="12 13">
    <name type="scientific">Campylobacter blaseri</name>
    <dbReference type="NCBI Taxonomy" id="2042961"/>
    <lineage>
        <taxon>Bacteria</taxon>
        <taxon>Pseudomonadati</taxon>
        <taxon>Campylobacterota</taxon>
        <taxon>Epsilonproteobacteria</taxon>
        <taxon>Campylobacterales</taxon>
        <taxon>Campylobacteraceae</taxon>
        <taxon>Campylobacter</taxon>
    </lineage>
</organism>
<keyword evidence="8 10" id="KW-0472">Membrane</keyword>
<evidence type="ECO:0000256" key="6">
    <source>
        <dbReference type="ARBA" id="ARBA00022692"/>
    </source>
</evidence>
<comment type="caution">
    <text evidence="12">The sequence shown here is derived from an EMBL/GenBank/DDBJ whole genome shotgun (WGS) entry which is preliminary data.</text>
</comment>
<evidence type="ECO:0000313" key="13">
    <source>
        <dbReference type="Proteomes" id="UP000240535"/>
    </source>
</evidence>
<evidence type="ECO:0000256" key="4">
    <source>
        <dbReference type="ARBA" id="ARBA00022519"/>
    </source>
</evidence>
<dbReference type="InterPro" id="IPR004563">
    <property type="entry name" value="Apolipo_AcylTrfase"/>
</dbReference>
<dbReference type="SUPFAM" id="SSF56317">
    <property type="entry name" value="Carbon-nitrogen hydrolase"/>
    <property type="match status" value="1"/>
</dbReference>
<sequence>MLPIRFHLVPCKSFLEILIRKYFTINDIINGFFIALLLSNTIFLTLFDNIFLNFISPFLAIYGFYKLFEFNKIKFFYTGFFVGILWFYWVSFSLIYYNLSFLIPLEILIFGIVYGLIFLICGAFKNKLIRAILLLSISYFYPFNFNWLNLELTLLSGIFEPSLRGLGSVFCFILFFYYLKKYKYLASIFLLFALQIEEKEPNFLPFKTDITNTQISQFIKWDPAYKDLHINEALKMIDDSIKNGYKFVILPENAFVVYLNLEDELIDVLKEKSNKITILTGALTYEKDFQYNSSYLFKDGAISRFDKFELVPFGEEIPLPKFLTNIINDIFFDGAMDFKKAKSYSEYEVDTILIRNAICYEATRAKTYEGSPKFIVAISNNGWFTPSTEPNLQRMLIKYYSTKHGTTIYHSANGSKSEVITPKRLWIKEFLGFIKI</sequence>
<dbReference type="GO" id="GO:0005886">
    <property type="term" value="C:plasma membrane"/>
    <property type="evidence" value="ECO:0007669"/>
    <property type="project" value="UniProtKB-SubCell"/>
</dbReference>
<dbReference type="InterPro" id="IPR059110">
    <property type="entry name" value="Lnt_campylobact"/>
</dbReference>
<keyword evidence="3" id="KW-1003">Cell membrane</keyword>
<accession>A0A2P8R1Y2</accession>
<feature type="transmembrane region" description="Helical" evidence="10">
    <location>
        <begin position="131"/>
        <end position="150"/>
    </location>
</feature>
<comment type="subcellular location">
    <subcellularLocation>
        <location evidence="1">Cell membrane</location>
        <topology evidence="1">Multi-pass membrane protein</topology>
    </subcellularLocation>
</comment>
<dbReference type="GO" id="GO:0016410">
    <property type="term" value="F:N-acyltransferase activity"/>
    <property type="evidence" value="ECO:0007669"/>
    <property type="project" value="InterPro"/>
</dbReference>
<evidence type="ECO:0000256" key="9">
    <source>
        <dbReference type="ARBA" id="ARBA00023315"/>
    </source>
</evidence>
<keyword evidence="13" id="KW-1185">Reference proteome</keyword>
<evidence type="ECO:0000256" key="1">
    <source>
        <dbReference type="ARBA" id="ARBA00004651"/>
    </source>
</evidence>
<feature type="transmembrane region" description="Helical" evidence="10">
    <location>
        <begin position="103"/>
        <end position="124"/>
    </location>
</feature>
<protein>
    <submittedName>
        <fullName evidence="12">Apolipoprotein N-acyltransferase</fullName>
    </submittedName>
</protein>
<evidence type="ECO:0000256" key="8">
    <source>
        <dbReference type="ARBA" id="ARBA00023136"/>
    </source>
</evidence>
<dbReference type="Pfam" id="PF26365">
    <property type="entry name" value="ApoNAT_membrane"/>
    <property type="match status" value="1"/>
</dbReference>
<gene>
    <name evidence="12" type="ORF">CQ405_01900</name>
</gene>
<dbReference type="PROSITE" id="PS50263">
    <property type="entry name" value="CN_HYDROLASE"/>
    <property type="match status" value="1"/>
</dbReference>
<feature type="transmembrane region" description="Helical" evidence="10">
    <location>
        <begin position="22"/>
        <end position="44"/>
    </location>
</feature>
<evidence type="ECO:0000256" key="7">
    <source>
        <dbReference type="ARBA" id="ARBA00022989"/>
    </source>
</evidence>
<feature type="transmembrane region" description="Helical" evidence="10">
    <location>
        <begin position="75"/>
        <end position="97"/>
    </location>
</feature>
<evidence type="ECO:0000256" key="3">
    <source>
        <dbReference type="ARBA" id="ARBA00022475"/>
    </source>
</evidence>
<feature type="domain" description="CN hydrolase" evidence="11">
    <location>
        <begin position="211"/>
        <end position="436"/>
    </location>
</feature>
<evidence type="ECO:0000256" key="2">
    <source>
        <dbReference type="ARBA" id="ARBA00010065"/>
    </source>
</evidence>
<name>A0A2P8R1Y2_9BACT</name>
<dbReference type="AlphaFoldDB" id="A0A2P8R1Y2"/>
<dbReference type="InterPro" id="IPR003010">
    <property type="entry name" value="C-N_Hydrolase"/>
</dbReference>
<dbReference type="Gene3D" id="3.60.110.10">
    <property type="entry name" value="Carbon-nitrogen hydrolase"/>
    <property type="match status" value="1"/>
</dbReference>
<feature type="transmembrane region" description="Helical" evidence="10">
    <location>
        <begin position="50"/>
        <end position="68"/>
    </location>
</feature>
<dbReference type="Proteomes" id="UP000240535">
    <property type="component" value="Unassembled WGS sequence"/>
</dbReference>
<dbReference type="PANTHER" id="PTHR38686">
    <property type="entry name" value="APOLIPOPROTEIN N-ACYLTRANSFERASE"/>
    <property type="match status" value="1"/>
</dbReference>
<dbReference type="NCBIfam" id="TIGR00546">
    <property type="entry name" value="lnt"/>
    <property type="match status" value="1"/>
</dbReference>
<dbReference type="OrthoDB" id="9804277at2"/>
<keyword evidence="9 12" id="KW-0012">Acyltransferase</keyword>
<dbReference type="InterPro" id="IPR059109">
    <property type="entry name" value="Lnt_membrane_dom"/>
</dbReference>
<keyword evidence="6 10" id="KW-0812">Transmembrane</keyword>
<dbReference type="InterPro" id="IPR036526">
    <property type="entry name" value="C-N_Hydrolase_sf"/>
</dbReference>
<reference evidence="13" key="1">
    <citation type="submission" date="2017-10" db="EMBL/GenBank/DDBJ databases">
        <title>Campylobacter species from seals.</title>
        <authorList>
            <person name="Gilbert M.J."/>
            <person name="Zomer A.L."/>
            <person name="Timmerman A.J."/>
            <person name="Duim B."/>
            <person name="Wagenaar J.A."/>
        </authorList>
    </citation>
    <scope>NUCLEOTIDE SEQUENCE [LARGE SCALE GENOMIC DNA]</scope>
    <source>
        <strain evidence="13">17S00004-5</strain>
    </source>
</reference>